<dbReference type="Gene3D" id="1.10.1330.10">
    <property type="entry name" value="Dockerin domain"/>
    <property type="match status" value="1"/>
</dbReference>
<comment type="caution">
    <text evidence="2">The sequence shown here is derived from an EMBL/GenBank/DDBJ whole genome shotgun (WGS) entry which is preliminary data.</text>
</comment>
<evidence type="ECO:0000313" key="2">
    <source>
        <dbReference type="EMBL" id="SMP39744.1"/>
    </source>
</evidence>
<accession>A0ABY1PNY2</accession>
<dbReference type="Proteomes" id="UP001158067">
    <property type="component" value="Unassembled WGS sequence"/>
</dbReference>
<evidence type="ECO:0000256" key="1">
    <source>
        <dbReference type="SAM" id="MobiDB-lite"/>
    </source>
</evidence>
<dbReference type="EMBL" id="FXUG01000001">
    <property type="protein sequence ID" value="SMP39744.1"/>
    <property type="molecule type" value="Genomic_DNA"/>
</dbReference>
<name>A0ABY1PNY2_9BACT</name>
<feature type="compositionally biased region" description="Basic and acidic residues" evidence="1">
    <location>
        <begin position="539"/>
        <end position="548"/>
    </location>
</feature>
<feature type="region of interest" description="Disordered" evidence="1">
    <location>
        <begin position="532"/>
        <end position="559"/>
    </location>
</feature>
<evidence type="ECO:0000313" key="3">
    <source>
        <dbReference type="Proteomes" id="UP001158067"/>
    </source>
</evidence>
<protein>
    <submittedName>
        <fullName evidence="2">Dockerin type I repeat-containing protein</fullName>
    </submittedName>
</protein>
<dbReference type="InterPro" id="IPR036439">
    <property type="entry name" value="Dockerin_dom_sf"/>
</dbReference>
<reference evidence="2 3" key="1">
    <citation type="submission" date="2017-05" db="EMBL/GenBank/DDBJ databases">
        <authorList>
            <person name="Varghese N."/>
            <person name="Submissions S."/>
        </authorList>
    </citation>
    <scope>NUCLEOTIDE SEQUENCE [LARGE SCALE GENOMIC DNA]</scope>
    <source>
        <strain evidence="2 3">DSM 25457</strain>
    </source>
</reference>
<dbReference type="InterPro" id="IPR002105">
    <property type="entry name" value="Dockerin_1_rpt"/>
</dbReference>
<proteinExistence type="predicted"/>
<dbReference type="SUPFAM" id="SSF63446">
    <property type="entry name" value="Type I dockerin domain"/>
    <property type="match status" value="1"/>
</dbReference>
<sequence>MKSHHRKRRQRLVCEILESRQLLAGDAGFSPWTHPLNPNDTNRDGTVSAVDALVVINQLNHAGSTELPSNAPPILGGAASYYDVNGDSNVTAVDALRVINQLNHASQVEPSETASLTLVSTTSSADHETTDLVFLDHFARSSGVLSPAEGRDVYTFTADRGFVAIDLNSLAQESHAEVRVLDEFGASLAVASELGERNEFEGFKFPTEPGRLYQIEVDLISDRAESFGYSIDVMQFDLEQWPSVQVSALPGFAWMNRFGTDSQLGVDIHSDVASDASLVRTFDQQARLQSNIDVVGDVDWFHIPSISNAVTLGVAGHDGLRTEFDVYDVSLNLLQPTTTISHGGEISSATYLVDRPGEVWVRVAGADGQIGPGQTGQYSLSIRDTGMTPPASGTQSPLPLSDQVGDRFDNAAELTFAGTALMFEQRLETTNDVDVYRLPTSGVTNIIVSGVAGIQVELVDAEGRITEKTAPIVQTEGSFNFANFAASTDDEIASESYVRVWSKSGSVGRYQLTIATQQEMLSVASGTGFDIFASSESPDSERGNDRHSSGPAQATRFTSTTADTIVSNLDSPDDIDTFYVLGISHVATFSVHTHDPMGIELTLVDRGGNVLEPLTKEVSGNSVGVSFAMPTLEEFVDEFGNPKKTLYVQVSSSNGSTGEYKLIRGFTPTSTTPNEIMGIDRHAGTIAQATPVTISPLSHDLASHLDGKEDRDAFRFTASTSQMALTVIREEPLGVRAAGTVDLYTKQGVLLQPTSVIEAPIESFVSRTIEKGYDLTPGEEYVAVVSNEQANAQGGYRLRIEAVDDALNALDLEDAESITIAESRTTEGPLSFQLKGVEWVTVPLNVQLDGVEDVQLYRFTSSGASVWANPPTKPTLRVSDVPLRFRLFNLTEGSELSNRREYHWRNDLSATLPSALDNVSRDYLLAVWSPEGAGTHAVDLMISQRIVSTGDTVGDTFADAETIDLSSGDTLADFGPSQTPNGSLYTRMKVHLNSASDVDVLRFEAINSITQAGLLWAATESFDPATQPEAANRIVVDLFDENGVAIAKRSPLATKKSVLTFESVQFETEVGKTYFLRISQTTPNPISSTLLIR</sequence>
<feature type="compositionally biased region" description="Polar residues" evidence="1">
    <location>
        <begin position="550"/>
        <end position="559"/>
    </location>
</feature>
<dbReference type="Pfam" id="PF00404">
    <property type="entry name" value="Dockerin_1"/>
    <property type="match status" value="1"/>
</dbReference>
<gene>
    <name evidence="2" type="ORF">SAMN06265222_101357</name>
</gene>
<dbReference type="RefSeq" id="WP_283430596.1">
    <property type="nucleotide sequence ID" value="NZ_FXUG01000001.1"/>
</dbReference>
<dbReference type="Gene3D" id="2.60.120.380">
    <property type="match status" value="2"/>
</dbReference>
<keyword evidence="3" id="KW-1185">Reference proteome</keyword>
<organism evidence="2 3">
    <name type="scientific">Neorhodopirellula lusitana</name>
    <dbReference type="NCBI Taxonomy" id="445327"/>
    <lineage>
        <taxon>Bacteria</taxon>
        <taxon>Pseudomonadati</taxon>
        <taxon>Planctomycetota</taxon>
        <taxon>Planctomycetia</taxon>
        <taxon>Pirellulales</taxon>
        <taxon>Pirellulaceae</taxon>
        <taxon>Neorhodopirellula</taxon>
    </lineage>
</organism>